<reference evidence="3 4" key="1">
    <citation type="journal article" date="2019" name="Int. J. Syst. Evol. Microbiol.">
        <title>The Global Catalogue of Microorganisms (GCM) 10K type strain sequencing project: providing services to taxonomists for standard genome sequencing and annotation.</title>
        <authorList>
            <consortium name="The Broad Institute Genomics Platform"/>
            <consortium name="The Broad Institute Genome Sequencing Center for Infectious Disease"/>
            <person name="Wu L."/>
            <person name="Ma J."/>
        </authorList>
    </citation>
    <scope>NUCLEOTIDE SEQUENCE [LARGE SCALE GENOMIC DNA]</scope>
    <source>
        <strain evidence="3 4">JCM 14326</strain>
    </source>
</reference>
<comment type="caution">
    <text evidence="3">The sequence shown here is derived from an EMBL/GenBank/DDBJ whole genome shotgun (WGS) entry which is preliminary data.</text>
</comment>
<accession>A0ABN2NEY8</accession>
<feature type="compositionally biased region" description="Pro residues" evidence="1">
    <location>
        <begin position="76"/>
        <end position="85"/>
    </location>
</feature>
<feature type="transmembrane region" description="Helical" evidence="2">
    <location>
        <begin position="175"/>
        <end position="196"/>
    </location>
</feature>
<gene>
    <name evidence="3" type="ORF">GCM10009751_25560</name>
</gene>
<feature type="transmembrane region" description="Helical" evidence="2">
    <location>
        <begin position="202"/>
        <end position="223"/>
    </location>
</feature>
<feature type="compositionally biased region" description="Basic and acidic residues" evidence="1">
    <location>
        <begin position="22"/>
        <end position="32"/>
    </location>
</feature>
<evidence type="ECO:0000313" key="4">
    <source>
        <dbReference type="Proteomes" id="UP001501094"/>
    </source>
</evidence>
<keyword evidence="2" id="KW-1133">Transmembrane helix</keyword>
<sequence>MAASNTDDRDDDLPEEPAPPADRSEDAARDTTPRPGEAAARSGEPAARPGELPDEAVDARFADLIASLGDLGATPSPAPRTPFPEPSDLHEGLRPAGPAGTVPPDGAREDDATTRGTPGLADDAATAPQGSVPRPAGPRDWPVTPEVEALEEAEGHFSPPEPEPLLTDKDPLATMAWFAVGGIPILALISVILVAAVPSLQIPPLVGQVALGLFALGLGVLLWRMPHRRDPEDNDPGAVV</sequence>
<evidence type="ECO:0000256" key="1">
    <source>
        <dbReference type="SAM" id="MobiDB-lite"/>
    </source>
</evidence>
<keyword evidence="2" id="KW-0472">Membrane</keyword>
<keyword evidence="2" id="KW-0812">Transmembrane</keyword>
<dbReference type="EMBL" id="BAAANL010000005">
    <property type="protein sequence ID" value="GAA1866293.1"/>
    <property type="molecule type" value="Genomic_DNA"/>
</dbReference>
<name>A0ABN2NEY8_9MICO</name>
<protein>
    <recommendedName>
        <fullName evidence="5">DUF308 domain-containing protein</fullName>
    </recommendedName>
</protein>
<feature type="region of interest" description="Disordered" evidence="1">
    <location>
        <begin position="1"/>
        <end position="142"/>
    </location>
</feature>
<keyword evidence="4" id="KW-1185">Reference proteome</keyword>
<evidence type="ECO:0008006" key="5">
    <source>
        <dbReference type="Google" id="ProtNLM"/>
    </source>
</evidence>
<evidence type="ECO:0000313" key="3">
    <source>
        <dbReference type="EMBL" id="GAA1866293.1"/>
    </source>
</evidence>
<evidence type="ECO:0000256" key="2">
    <source>
        <dbReference type="SAM" id="Phobius"/>
    </source>
</evidence>
<proteinExistence type="predicted"/>
<organism evidence="3 4">
    <name type="scientific">Myceligenerans crystallogenes</name>
    <dbReference type="NCBI Taxonomy" id="316335"/>
    <lineage>
        <taxon>Bacteria</taxon>
        <taxon>Bacillati</taxon>
        <taxon>Actinomycetota</taxon>
        <taxon>Actinomycetes</taxon>
        <taxon>Micrococcales</taxon>
        <taxon>Promicromonosporaceae</taxon>
        <taxon>Myceligenerans</taxon>
    </lineage>
</organism>
<dbReference type="RefSeq" id="WP_344103420.1">
    <property type="nucleotide sequence ID" value="NZ_BAAANL010000005.1"/>
</dbReference>
<dbReference type="Proteomes" id="UP001501094">
    <property type="component" value="Unassembled WGS sequence"/>
</dbReference>